<evidence type="ECO:0000256" key="2">
    <source>
        <dbReference type="SAM" id="SignalP"/>
    </source>
</evidence>
<reference evidence="3" key="1">
    <citation type="submission" date="2002-06" db="EMBL/GenBank/DDBJ databases">
        <title>Oryza sativa nipponbare(GA3) genomic DNA, chromosome 9, PAC clone:P0418B08.</title>
        <authorList>
            <person name="Sasaki T."/>
            <person name="Matsumoto T."/>
            <person name="Katayose Y."/>
        </authorList>
    </citation>
    <scope>NUCLEOTIDE SEQUENCE</scope>
</reference>
<evidence type="ECO:0000313" key="4">
    <source>
        <dbReference type="EMBL" id="BAD33607.1"/>
    </source>
</evidence>
<evidence type="ECO:0000313" key="5">
    <source>
        <dbReference type="Proteomes" id="UP000000763"/>
    </source>
</evidence>
<reference evidence="4" key="2">
    <citation type="submission" date="2002-07" db="EMBL/GenBank/DDBJ databases">
        <title>Oryza sativa nipponbare(GA3) genomic DNA, chromosome 9, BAC clone:OJ1299_A11.</title>
        <authorList>
            <person name="Sasaki T."/>
            <person name="Matsumoto T."/>
            <person name="Hattori M."/>
            <person name="Sakaki Y."/>
            <person name="Katayose Y."/>
        </authorList>
    </citation>
    <scope>NUCLEOTIDE SEQUENCE</scope>
</reference>
<proteinExistence type="predicted"/>
<reference evidence="5" key="3">
    <citation type="journal article" date="2005" name="Nature">
        <title>The map-based sequence of the rice genome.</title>
        <authorList>
            <consortium name="International rice genome sequencing project (IRGSP)"/>
            <person name="Matsumoto T."/>
            <person name="Wu J."/>
            <person name="Kanamori H."/>
            <person name="Katayose Y."/>
            <person name="Fujisawa M."/>
            <person name="Namiki N."/>
            <person name="Mizuno H."/>
            <person name="Yamamoto K."/>
            <person name="Antonio B.A."/>
            <person name="Baba T."/>
            <person name="Sakata K."/>
            <person name="Nagamura Y."/>
            <person name="Aoki H."/>
            <person name="Arikawa K."/>
            <person name="Arita K."/>
            <person name="Bito T."/>
            <person name="Chiden Y."/>
            <person name="Fujitsuka N."/>
            <person name="Fukunaka R."/>
            <person name="Hamada M."/>
            <person name="Harada C."/>
            <person name="Hayashi A."/>
            <person name="Hijishita S."/>
            <person name="Honda M."/>
            <person name="Hosokawa S."/>
            <person name="Ichikawa Y."/>
            <person name="Idonuma A."/>
            <person name="Iijima M."/>
            <person name="Ikeda M."/>
            <person name="Ikeno M."/>
            <person name="Ito K."/>
            <person name="Ito S."/>
            <person name="Ito T."/>
            <person name="Ito Y."/>
            <person name="Ito Y."/>
            <person name="Iwabuchi A."/>
            <person name="Kamiya K."/>
            <person name="Karasawa W."/>
            <person name="Kurita K."/>
            <person name="Katagiri S."/>
            <person name="Kikuta A."/>
            <person name="Kobayashi H."/>
            <person name="Kobayashi N."/>
            <person name="Machita K."/>
            <person name="Maehara T."/>
            <person name="Masukawa M."/>
            <person name="Mizubayashi T."/>
            <person name="Mukai Y."/>
            <person name="Nagasaki H."/>
            <person name="Nagata Y."/>
            <person name="Naito S."/>
            <person name="Nakashima M."/>
            <person name="Nakama Y."/>
            <person name="Nakamichi Y."/>
            <person name="Nakamura M."/>
            <person name="Meguro A."/>
            <person name="Negishi M."/>
            <person name="Ohta I."/>
            <person name="Ohta T."/>
            <person name="Okamoto M."/>
            <person name="Ono N."/>
            <person name="Saji S."/>
            <person name="Sakaguchi M."/>
            <person name="Sakai K."/>
            <person name="Shibata M."/>
            <person name="Shimokawa T."/>
            <person name="Song J."/>
            <person name="Takazaki Y."/>
            <person name="Terasawa K."/>
            <person name="Tsugane M."/>
            <person name="Tsuji K."/>
            <person name="Ueda S."/>
            <person name="Waki K."/>
            <person name="Yamagata H."/>
            <person name="Yamamoto M."/>
            <person name="Yamamoto S."/>
            <person name="Yamane H."/>
            <person name="Yoshiki S."/>
            <person name="Yoshihara R."/>
            <person name="Yukawa K."/>
            <person name="Zhong H."/>
            <person name="Yano M."/>
            <person name="Yuan Q."/>
            <person name="Ouyang S."/>
            <person name="Liu J."/>
            <person name="Jones K.M."/>
            <person name="Gansberger K."/>
            <person name="Moffat K."/>
            <person name="Hill J."/>
            <person name="Bera J."/>
            <person name="Fadrosh D."/>
            <person name="Jin S."/>
            <person name="Johri S."/>
            <person name="Kim M."/>
            <person name="Overton L."/>
            <person name="Reardon M."/>
            <person name="Tsitrin T."/>
            <person name="Vuong H."/>
            <person name="Weaver B."/>
            <person name="Ciecko A."/>
            <person name="Tallon L."/>
            <person name="Jackson J."/>
            <person name="Pai G."/>
            <person name="Aken S.V."/>
            <person name="Utterback T."/>
            <person name="Reidmuller S."/>
            <person name="Feldblyum T."/>
            <person name="Hsiao J."/>
            <person name="Zismann V."/>
            <person name="Iobst S."/>
            <person name="de Vazeille A.R."/>
            <person name="Buell C.R."/>
            <person name="Ying K."/>
            <person name="Li Y."/>
            <person name="Lu T."/>
            <person name="Huang Y."/>
            <person name="Zhao Q."/>
            <person name="Feng Q."/>
            <person name="Zhang L."/>
            <person name="Zhu J."/>
            <person name="Weng Q."/>
            <person name="Mu J."/>
            <person name="Lu Y."/>
            <person name="Fan D."/>
            <person name="Liu Y."/>
            <person name="Guan J."/>
            <person name="Zhang Y."/>
            <person name="Yu S."/>
            <person name="Liu X."/>
            <person name="Zhang Y."/>
            <person name="Hong G."/>
            <person name="Han B."/>
            <person name="Choisne N."/>
            <person name="Demange N."/>
            <person name="Orjeda G."/>
            <person name="Samain S."/>
            <person name="Cattolico L."/>
            <person name="Pelletier E."/>
            <person name="Couloux A."/>
            <person name="Segurens B."/>
            <person name="Wincker P."/>
            <person name="D'Hont A."/>
            <person name="Scarpelli C."/>
            <person name="Weissenbach J."/>
            <person name="Salanoubat M."/>
            <person name="Quetier F."/>
            <person name="Yu Y."/>
            <person name="Kim H.R."/>
            <person name="Rambo T."/>
            <person name="Currie J."/>
            <person name="Collura K."/>
            <person name="Luo M."/>
            <person name="Yang T."/>
            <person name="Ammiraju J.S.S."/>
            <person name="Engler F."/>
            <person name="Soderlund C."/>
            <person name="Wing R.A."/>
            <person name="Palmer L.E."/>
            <person name="de la Bastide M."/>
            <person name="Spiegel L."/>
            <person name="Nascimento L."/>
            <person name="Zutavern T."/>
            <person name="O'Shaughnessy A."/>
            <person name="Dike S."/>
            <person name="Dedhia N."/>
            <person name="Preston R."/>
            <person name="Balija V."/>
            <person name="McCombie W.R."/>
            <person name="Chow T."/>
            <person name="Chen H."/>
            <person name="Chung M."/>
            <person name="Chen C."/>
            <person name="Shaw J."/>
            <person name="Wu H."/>
            <person name="Hsiao K."/>
            <person name="Chao Y."/>
            <person name="Chu M."/>
            <person name="Cheng C."/>
            <person name="Hour A."/>
            <person name="Lee P."/>
            <person name="Lin S."/>
            <person name="Lin Y."/>
            <person name="Liou J."/>
            <person name="Liu S."/>
            <person name="Hsing Y."/>
            <person name="Raghuvanshi S."/>
            <person name="Mohanty A."/>
            <person name="Bharti A.K."/>
            <person name="Gaur A."/>
            <person name="Gupta V."/>
            <person name="Kumar D."/>
            <person name="Ravi V."/>
            <person name="Vij S."/>
            <person name="Kapur A."/>
            <person name="Khurana P."/>
            <person name="Khurana P."/>
            <person name="Khurana J.P."/>
            <person name="Tyagi A.K."/>
            <person name="Gaikwad K."/>
            <person name="Singh A."/>
            <person name="Dalal V."/>
            <person name="Srivastava S."/>
            <person name="Dixit A."/>
            <person name="Pal A.K."/>
            <person name="Ghazi I.A."/>
            <person name="Yadav M."/>
            <person name="Pandit A."/>
            <person name="Bhargava A."/>
            <person name="Sureshbabu K."/>
            <person name="Batra K."/>
            <person name="Sharma T.R."/>
            <person name="Mohapatra T."/>
            <person name="Singh N.K."/>
            <person name="Messing J."/>
            <person name="Nelson A.B."/>
            <person name="Fuks G."/>
            <person name="Kavchok S."/>
            <person name="Keizer G."/>
            <person name="Linton E."/>
            <person name="Llaca V."/>
            <person name="Song R."/>
            <person name="Tanyolac B."/>
            <person name="Young S."/>
            <person name="Ho-Il K."/>
            <person name="Hahn J.H."/>
            <person name="Sangsakoo G."/>
            <person name="Vanavichit A."/>
            <person name="de Mattos Luiz.A.T."/>
            <person name="Zimmer P.D."/>
            <person name="Malone G."/>
            <person name="Dellagostin O."/>
            <person name="de Oliveira A.C."/>
            <person name="Bevan M."/>
            <person name="Bancroft I."/>
            <person name="Minx P."/>
            <person name="Cordum H."/>
            <person name="Wilson R."/>
            <person name="Cheng Z."/>
            <person name="Jin W."/>
            <person name="Jiang J."/>
            <person name="Leong S.A."/>
            <person name="Iwama H."/>
            <person name="Gojobori T."/>
            <person name="Itoh T."/>
            <person name="Niimura Y."/>
            <person name="Fujii Y."/>
            <person name="Habara T."/>
            <person name="Sakai H."/>
            <person name="Sato Y."/>
            <person name="Wilson G."/>
            <person name="Kumar K."/>
            <person name="McCouch S."/>
            <person name="Juretic N."/>
            <person name="Hoen D."/>
            <person name="Wright S."/>
            <person name="Bruskiewich R."/>
            <person name="Bureau T."/>
            <person name="Miyao A."/>
            <person name="Hirochika H."/>
            <person name="Nishikawa T."/>
            <person name="Kadowaki K."/>
            <person name="Sugiura M."/>
            <person name="Burr B."/>
            <person name="Sasaki T."/>
        </authorList>
    </citation>
    <scope>NUCLEOTIDE SEQUENCE [LARGE SCALE GENOMIC DNA]</scope>
    <source>
        <strain evidence="5">cv. Nipponbare</strain>
    </source>
</reference>
<dbReference type="AlphaFoldDB" id="Q69PC0"/>
<feature type="chain" id="PRO_5010141489" evidence="2">
    <location>
        <begin position="30"/>
        <end position="165"/>
    </location>
</feature>
<dbReference type="EMBL" id="AP005420">
    <property type="protein sequence ID" value="BAD33445.1"/>
    <property type="molecule type" value="Genomic_DNA"/>
</dbReference>
<protein>
    <submittedName>
        <fullName evidence="4">Uncharacterized protein</fullName>
    </submittedName>
</protein>
<name>Q69PC0_ORYSJ</name>
<sequence>MTRHHLSFSFFSPFLSPLFSLGSELLVDAEEVDHCHADDVVACADARGDTEDEGDPLLGLPGADADVPGAEEGRGGGAPSGGRRSSSYCFCRRCSCSLQRSPSGRQQLGRGARRRYLILQAHATQHTGWLNLDRHAEAAIDACKLSSWLVPGGSGGGEGWPAARG</sequence>
<accession>Q69PC0</accession>
<reference evidence="5" key="4">
    <citation type="journal article" date="2008" name="Nucleic Acids Res.">
        <title>The rice annotation project database (RAP-DB): 2008 update.</title>
        <authorList>
            <consortium name="The rice annotation project (RAP)"/>
        </authorList>
    </citation>
    <scope>GENOME REANNOTATION</scope>
    <source>
        <strain evidence="5">cv. Nipponbare</strain>
    </source>
</reference>
<feature type="region of interest" description="Disordered" evidence="1">
    <location>
        <begin position="48"/>
        <end position="87"/>
    </location>
</feature>
<evidence type="ECO:0000313" key="3">
    <source>
        <dbReference type="EMBL" id="BAD33445.1"/>
    </source>
</evidence>
<gene>
    <name evidence="4" type="ORF">OJ1299_A11.14</name>
    <name evidence="3" type="ORF">P0418B08.46</name>
</gene>
<keyword evidence="2" id="KW-0732">Signal</keyword>
<dbReference type="Proteomes" id="UP000000763">
    <property type="component" value="Chromosome 9"/>
</dbReference>
<feature type="signal peptide" evidence="2">
    <location>
        <begin position="1"/>
        <end position="29"/>
    </location>
</feature>
<evidence type="ECO:0000256" key="1">
    <source>
        <dbReference type="SAM" id="MobiDB-lite"/>
    </source>
</evidence>
<dbReference type="EMBL" id="AP005568">
    <property type="protein sequence ID" value="BAD33607.1"/>
    <property type="molecule type" value="Genomic_DNA"/>
</dbReference>
<organism evidence="4 5">
    <name type="scientific">Oryza sativa subsp. japonica</name>
    <name type="common">Rice</name>
    <dbReference type="NCBI Taxonomy" id="39947"/>
    <lineage>
        <taxon>Eukaryota</taxon>
        <taxon>Viridiplantae</taxon>
        <taxon>Streptophyta</taxon>
        <taxon>Embryophyta</taxon>
        <taxon>Tracheophyta</taxon>
        <taxon>Spermatophyta</taxon>
        <taxon>Magnoliopsida</taxon>
        <taxon>Liliopsida</taxon>
        <taxon>Poales</taxon>
        <taxon>Poaceae</taxon>
        <taxon>BOP clade</taxon>
        <taxon>Oryzoideae</taxon>
        <taxon>Oryzeae</taxon>
        <taxon>Oryzinae</taxon>
        <taxon>Oryza</taxon>
        <taxon>Oryza sativa</taxon>
    </lineage>
</organism>